<accession>A0A132A2C1</accession>
<dbReference type="AlphaFoldDB" id="A0A132A2C1"/>
<dbReference type="PROSITE" id="PS50835">
    <property type="entry name" value="IG_LIKE"/>
    <property type="match status" value="1"/>
</dbReference>
<dbReference type="InterPro" id="IPR003599">
    <property type="entry name" value="Ig_sub"/>
</dbReference>
<comment type="caution">
    <text evidence="1">The sequence shown here is derived from an EMBL/GenBank/DDBJ whole genome shotgun (WGS) entry which is preliminary data.</text>
</comment>
<dbReference type="SMART" id="SM00408">
    <property type="entry name" value="IGc2"/>
    <property type="match status" value="1"/>
</dbReference>
<dbReference type="InterPro" id="IPR036179">
    <property type="entry name" value="Ig-like_dom_sf"/>
</dbReference>
<dbReference type="Proteomes" id="UP000616769">
    <property type="component" value="Unassembled WGS sequence"/>
</dbReference>
<dbReference type="EMBL" id="JXLN01010070">
    <property type="protein sequence ID" value="KPM05073.1"/>
    <property type="molecule type" value="Genomic_DNA"/>
</dbReference>
<protein>
    <submittedName>
        <fullName evidence="1">Ig domain containing protein 6</fullName>
    </submittedName>
</protein>
<dbReference type="Gene3D" id="2.60.40.10">
    <property type="entry name" value="Immunoglobulins"/>
    <property type="match status" value="1"/>
</dbReference>
<dbReference type="SUPFAM" id="SSF48726">
    <property type="entry name" value="Immunoglobulin"/>
    <property type="match status" value="1"/>
</dbReference>
<evidence type="ECO:0000313" key="2">
    <source>
        <dbReference type="Proteomes" id="UP000616769"/>
    </source>
</evidence>
<dbReference type="VEuPathDB" id="VectorBase:SSCA009195"/>
<organism evidence="1 2">
    <name type="scientific">Sarcoptes scabiei</name>
    <name type="common">Itch mite</name>
    <name type="synonym">Acarus scabiei</name>
    <dbReference type="NCBI Taxonomy" id="52283"/>
    <lineage>
        <taxon>Eukaryota</taxon>
        <taxon>Metazoa</taxon>
        <taxon>Ecdysozoa</taxon>
        <taxon>Arthropoda</taxon>
        <taxon>Chelicerata</taxon>
        <taxon>Arachnida</taxon>
        <taxon>Acari</taxon>
        <taxon>Acariformes</taxon>
        <taxon>Sarcoptiformes</taxon>
        <taxon>Astigmata</taxon>
        <taxon>Psoroptidia</taxon>
        <taxon>Sarcoptoidea</taxon>
        <taxon>Sarcoptidae</taxon>
        <taxon>Sarcoptinae</taxon>
        <taxon>Sarcoptes</taxon>
    </lineage>
</organism>
<dbReference type="OrthoDB" id="5982258at2759"/>
<sequence length="151" mass="17460">MISFAKILLKISLFIDLIYSIESNRPKLNEFQKNQTGLIGTKFSLLCSIQHGTSPFEFEWLFNERVLSKLSKQPPPLSSSTLNRIDRIRISMIDDDQTVLTINHLHQDDFGQYSCLARNRFGFDRQSTFLRVKGSIVILYRLKKGFGFGPR</sequence>
<gene>
    <name evidence="1" type="ORF">QR98_0035320</name>
</gene>
<dbReference type="InterPro" id="IPR003598">
    <property type="entry name" value="Ig_sub2"/>
</dbReference>
<dbReference type="SMART" id="SM00409">
    <property type="entry name" value="IG"/>
    <property type="match status" value="1"/>
</dbReference>
<evidence type="ECO:0000313" key="1">
    <source>
        <dbReference type="EMBL" id="KPM05073.1"/>
    </source>
</evidence>
<proteinExistence type="predicted"/>
<dbReference type="InterPro" id="IPR007110">
    <property type="entry name" value="Ig-like_dom"/>
</dbReference>
<dbReference type="Pfam" id="PF13927">
    <property type="entry name" value="Ig_3"/>
    <property type="match status" value="1"/>
</dbReference>
<dbReference type="InterPro" id="IPR013783">
    <property type="entry name" value="Ig-like_fold"/>
</dbReference>
<reference evidence="1 2" key="1">
    <citation type="journal article" date="2015" name="Parasit. Vectors">
        <title>Draft genome of the scabies mite.</title>
        <authorList>
            <person name="Rider S.D.Jr."/>
            <person name="Morgan M.S."/>
            <person name="Arlian L.G."/>
        </authorList>
    </citation>
    <scope>NUCLEOTIDE SEQUENCE [LARGE SCALE GENOMIC DNA]</scope>
    <source>
        <strain evidence="1">Arlian Lab</strain>
    </source>
</reference>
<name>A0A132A2C1_SARSC</name>